<dbReference type="InterPro" id="IPR019775">
    <property type="entry name" value="WD40_repeat_CS"/>
</dbReference>
<dbReference type="Gene3D" id="2.130.10.10">
    <property type="entry name" value="YVTN repeat-like/Quinoprotein amine dehydrogenase"/>
    <property type="match status" value="2"/>
</dbReference>
<dbReference type="GeneID" id="81602983"/>
<dbReference type="InterPro" id="IPR027417">
    <property type="entry name" value="P-loop_NTPase"/>
</dbReference>
<name>A0AAD6BXR8_9EURO</name>
<evidence type="ECO:0000256" key="1">
    <source>
        <dbReference type="ARBA" id="ARBA00022574"/>
    </source>
</evidence>
<feature type="repeat" description="WD" evidence="3">
    <location>
        <begin position="907"/>
        <end position="948"/>
    </location>
</feature>
<evidence type="ECO:0000259" key="5">
    <source>
        <dbReference type="Pfam" id="PF24883"/>
    </source>
</evidence>
<dbReference type="SUPFAM" id="SSF52540">
    <property type="entry name" value="P-loop containing nucleoside triphosphate hydrolases"/>
    <property type="match status" value="1"/>
</dbReference>
<accession>A0AAD6BXR8</accession>
<protein>
    <submittedName>
        <fullName evidence="6">Vegetative incompatibility protein HET-E-1</fullName>
    </submittedName>
</protein>
<gene>
    <name evidence="6" type="ORF">N7458_009358</name>
</gene>
<dbReference type="PANTHER" id="PTHR10039">
    <property type="entry name" value="AMELOGENIN"/>
    <property type="match status" value="1"/>
</dbReference>
<dbReference type="Pfam" id="PF00400">
    <property type="entry name" value="WD40"/>
    <property type="match status" value="2"/>
</dbReference>
<sequence>MDGLSVAANIAAVLDLTAKVASLVFQFSKEVKAAKSDINNLQGELNRLSITLEGGWELLGSANGAKLQTLQRLRSSLYGCSSQLSQIEAKLQKKLNAGSTRMMSRFGLRALKWPFESEDVNKIVRNLERYRDTLSAALNVDQTVQVFDMAQTVTLTQLPMVNGAAFDSHADEHDPRCHPKTRVHLRQQIIEWAEGPKSECIFWLNGMAGTGKSTISRTVAQTFSDSGILGASFFFKRGERDRDNASRLFTTIASQLAIKVPALATDISNSLDSDPLIVGKSLREQFEQLVLKPLEKLKSNVKRTVVLVIDALDECDRDDDIRVIIHLISLGRNLESVRLRAFMTSRPELPVRLGFRSIQGKYQDLILHEIPRPIISQDIAAFLDYELTRIREDYNNITPSELQLSGDWPGIRNLDALVQMAVPLFIFAATVCRFIGDRAWSDPAGQLAKILEYQTRSPGSEIDKLDATYRPILDQLSVGSESAQRSLVQEFRIVVGAIVLLAEPLSVSSLASLLDIPKAVISRRLVSLHSVLSVPESIDAPVRLLHLSFRDFLVDSAKQDSNPFWVHEETTHEMIAIKCVRLLSSNDHLKQDICGLENPGAARVHVPEIAIQYALPVHIRYACLYWVYHLDKSGSTITDDHEVVKFLQKYFLNWPEALSLLGKISEMFSPVKSIIKKTFSQYIPSWILQTPKVETDWNACLQTLEGHGGPIWIGWKNNSSHFIRLDNSALGDCNRRGKAGIGGPWWSSDRNHFHHDGKKLVSAAQDKIFRIWDVVTGKECQRITHGMAAVEATFSPNSDTVALRSFRYRTECWTFPECENLVTKYGRDVNRIAFSPDGEIVATLRFKTPGATIHDRQTGEILRHINSTSVSVQAIAYFPNSKLCAMATLINGVQIWDIATGEMKHEFGGSNLSIRKLRVSPDSKLLALITNDEAVRLWDLATGQEVQRFSRDYRASSIAFSPDRKIISTCAGNRIRLRDSKSIQELSNLRKRAQLIAGLDPSSEITSSDVSQGETVEDSLVMWMSFSPSRRRVASTSTNRIIRVWDMDTMSGIGMGPEQHPLDI</sequence>
<keyword evidence="7" id="KW-1185">Reference proteome</keyword>
<dbReference type="AlphaFoldDB" id="A0AAD6BXR8"/>
<dbReference type="InterPro" id="IPR001680">
    <property type="entry name" value="WD40_rpt"/>
</dbReference>
<dbReference type="RefSeq" id="XP_056761589.1">
    <property type="nucleotide sequence ID" value="XM_056912740.1"/>
</dbReference>
<dbReference type="PANTHER" id="PTHR10039:SF16">
    <property type="entry name" value="GPI INOSITOL-DEACYLASE"/>
    <property type="match status" value="1"/>
</dbReference>
<dbReference type="InterPro" id="IPR011047">
    <property type="entry name" value="Quinoprotein_ADH-like_sf"/>
</dbReference>
<dbReference type="InterPro" id="IPR015943">
    <property type="entry name" value="WD40/YVTN_repeat-like_dom_sf"/>
</dbReference>
<dbReference type="EMBL" id="JAPVEA010000008">
    <property type="protein sequence ID" value="KAJ5438360.1"/>
    <property type="molecule type" value="Genomic_DNA"/>
</dbReference>
<feature type="domain" description="Nephrocystin 3-like N-terminal" evidence="5">
    <location>
        <begin position="187"/>
        <end position="346"/>
    </location>
</feature>
<reference evidence="6" key="1">
    <citation type="submission" date="2022-12" db="EMBL/GenBank/DDBJ databases">
        <authorList>
            <person name="Petersen C."/>
        </authorList>
    </citation>
    <scope>NUCLEOTIDE SEQUENCE</scope>
    <source>
        <strain evidence="6">IBT 16125</strain>
    </source>
</reference>
<evidence type="ECO:0000259" key="4">
    <source>
        <dbReference type="Pfam" id="PF17111"/>
    </source>
</evidence>
<evidence type="ECO:0000256" key="2">
    <source>
        <dbReference type="ARBA" id="ARBA00022737"/>
    </source>
</evidence>
<dbReference type="Gene3D" id="3.40.50.300">
    <property type="entry name" value="P-loop containing nucleotide triphosphate hydrolases"/>
    <property type="match status" value="1"/>
</dbReference>
<dbReference type="SUPFAM" id="SSF50998">
    <property type="entry name" value="Quinoprotein alcohol dehydrogenase-like"/>
    <property type="match status" value="1"/>
</dbReference>
<dbReference type="PROSITE" id="PS50294">
    <property type="entry name" value="WD_REPEATS_REGION"/>
    <property type="match status" value="1"/>
</dbReference>
<dbReference type="SMART" id="SM00320">
    <property type="entry name" value="WD40"/>
    <property type="match status" value="5"/>
</dbReference>
<dbReference type="PROSITE" id="PS00678">
    <property type="entry name" value="WD_REPEATS_1"/>
    <property type="match status" value="2"/>
</dbReference>
<evidence type="ECO:0000256" key="3">
    <source>
        <dbReference type="PROSITE-ProRule" id="PRU00221"/>
    </source>
</evidence>
<dbReference type="InterPro" id="IPR056884">
    <property type="entry name" value="NPHP3-like_N"/>
</dbReference>
<dbReference type="PROSITE" id="PS50082">
    <property type="entry name" value="WD_REPEATS_2"/>
    <property type="match status" value="3"/>
</dbReference>
<dbReference type="Pfam" id="PF24883">
    <property type="entry name" value="NPHP3_N"/>
    <property type="match status" value="1"/>
</dbReference>
<organism evidence="6 7">
    <name type="scientific">Penicillium daleae</name>
    <dbReference type="NCBI Taxonomy" id="63821"/>
    <lineage>
        <taxon>Eukaryota</taxon>
        <taxon>Fungi</taxon>
        <taxon>Dikarya</taxon>
        <taxon>Ascomycota</taxon>
        <taxon>Pezizomycotina</taxon>
        <taxon>Eurotiomycetes</taxon>
        <taxon>Eurotiomycetidae</taxon>
        <taxon>Eurotiales</taxon>
        <taxon>Aspergillaceae</taxon>
        <taxon>Penicillium</taxon>
    </lineage>
</organism>
<keyword evidence="2" id="KW-0677">Repeat</keyword>
<dbReference type="InterPro" id="IPR031348">
    <property type="entry name" value="PigL_N"/>
</dbReference>
<dbReference type="Pfam" id="PF17111">
    <property type="entry name" value="PigL_N"/>
    <property type="match status" value="1"/>
</dbReference>
<feature type="domain" description="Azaphilone pigments biosynthesis cluster protein L N-terminal" evidence="4">
    <location>
        <begin position="1"/>
        <end position="139"/>
    </location>
</feature>
<evidence type="ECO:0000313" key="7">
    <source>
        <dbReference type="Proteomes" id="UP001213681"/>
    </source>
</evidence>
<feature type="repeat" description="WD" evidence="3">
    <location>
        <begin position="753"/>
        <end position="782"/>
    </location>
</feature>
<comment type="caution">
    <text evidence="6">The sequence shown here is derived from an EMBL/GenBank/DDBJ whole genome shotgun (WGS) entry which is preliminary data.</text>
</comment>
<feature type="repeat" description="WD" evidence="3">
    <location>
        <begin position="1024"/>
        <end position="1055"/>
    </location>
</feature>
<keyword evidence="1 3" id="KW-0853">WD repeat</keyword>
<evidence type="ECO:0000313" key="6">
    <source>
        <dbReference type="EMBL" id="KAJ5438360.1"/>
    </source>
</evidence>
<proteinExistence type="predicted"/>
<dbReference type="Proteomes" id="UP001213681">
    <property type="component" value="Unassembled WGS sequence"/>
</dbReference>
<reference evidence="6" key="2">
    <citation type="journal article" date="2023" name="IMA Fungus">
        <title>Comparative genomic study of the Penicillium genus elucidates a diverse pangenome and 15 lateral gene transfer events.</title>
        <authorList>
            <person name="Petersen C."/>
            <person name="Sorensen T."/>
            <person name="Nielsen M.R."/>
            <person name="Sondergaard T.E."/>
            <person name="Sorensen J.L."/>
            <person name="Fitzpatrick D.A."/>
            <person name="Frisvad J.C."/>
            <person name="Nielsen K.L."/>
        </authorList>
    </citation>
    <scope>NUCLEOTIDE SEQUENCE</scope>
    <source>
        <strain evidence="6">IBT 16125</strain>
    </source>
</reference>